<dbReference type="Gene3D" id="3.30.450.20">
    <property type="entry name" value="PAS domain"/>
    <property type="match status" value="2"/>
</dbReference>
<dbReference type="CDD" id="cd16922">
    <property type="entry name" value="HATPase_EvgS-ArcB-TorS-like"/>
    <property type="match status" value="1"/>
</dbReference>
<dbReference type="InterPro" id="IPR011006">
    <property type="entry name" value="CheY-like_superfamily"/>
</dbReference>
<dbReference type="Gene3D" id="3.40.50.2300">
    <property type="match status" value="1"/>
</dbReference>
<dbReference type="SMART" id="SM00091">
    <property type="entry name" value="PAS"/>
    <property type="match status" value="2"/>
</dbReference>
<evidence type="ECO:0000256" key="18">
    <source>
        <dbReference type="PROSITE-ProRule" id="PRU00169"/>
    </source>
</evidence>
<evidence type="ECO:0000256" key="2">
    <source>
        <dbReference type="ARBA" id="ARBA00004651"/>
    </source>
</evidence>
<dbReference type="GO" id="GO:0005524">
    <property type="term" value="F:ATP binding"/>
    <property type="evidence" value="ECO:0007669"/>
    <property type="project" value="UniProtKB-KW"/>
</dbReference>
<dbReference type="InterPro" id="IPR003661">
    <property type="entry name" value="HisK_dim/P_dom"/>
</dbReference>
<dbReference type="SMART" id="SM00388">
    <property type="entry name" value="HisKA"/>
    <property type="match status" value="1"/>
</dbReference>
<dbReference type="InterPro" id="IPR004358">
    <property type="entry name" value="Sig_transdc_His_kin-like_C"/>
</dbReference>
<dbReference type="SUPFAM" id="SSF55785">
    <property type="entry name" value="PYP-like sensor domain (PAS domain)"/>
    <property type="match status" value="2"/>
</dbReference>
<dbReference type="OrthoDB" id="6192248at2"/>
<dbReference type="InterPro" id="IPR005330">
    <property type="entry name" value="MHYT_dom"/>
</dbReference>
<dbReference type="Pfam" id="PF02518">
    <property type="entry name" value="HATPase_c"/>
    <property type="match status" value="1"/>
</dbReference>
<dbReference type="SUPFAM" id="SSF52172">
    <property type="entry name" value="CheY-like"/>
    <property type="match status" value="1"/>
</dbReference>
<evidence type="ECO:0000256" key="12">
    <source>
        <dbReference type="ARBA" id="ARBA00023012"/>
    </source>
</evidence>
<name>A0A4R9M2T3_9LEPT</name>
<dbReference type="PROSITE" id="PS50112">
    <property type="entry name" value="PAS"/>
    <property type="match status" value="2"/>
</dbReference>
<feature type="domain" description="PAS" evidence="22">
    <location>
        <begin position="397"/>
        <end position="473"/>
    </location>
</feature>
<keyword evidence="12" id="KW-0902">Two-component regulatory system</keyword>
<dbReference type="SMART" id="SM00086">
    <property type="entry name" value="PAC"/>
    <property type="match status" value="1"/>
</dbReference>
<dbReference type="PROSITE" id="PS50924">
    <property type="entry name" value="MHYT"/>
    <property type="match status" value="1"/>
</dbReference>
<dbReference type="CDD" id="cd17546">
    <property type="entry name" value="REC_hyHK_CKI1_RcsC-like"/>
    <property type="match status" value="1"/>
</dbReference>
<dbReference type="FunFam" id="3.30.450.20:FF:000060">
    <property type="entry name" value="Sensor protein FixL"/>
    <property type="match status" value="1"/>
</dbReference>
<dbReference type="PROSITE" id="PS50109">
    <property type="entry name" value="HIS_KIN"/>
    <property type="match status" value="1"/>
</dbReference>
<evidence type="ECO:0000256" key="19">
    <source>
        <dbReference type="PROSITE-ProRule" id="PRU00244"/>
    </source>
</evidence>
<dbReference type="InterPro" id="IPR036641">
    <property type="entry name" value="HPT_dom_sf"/>
</dbReference>
<evidence type="ECO:0000256" key="15">
    <source>
        <dbReference type="ARBA" id="ARBA00064003"/>
    </source>
</evidence>
<evidence type="ECO:0000259" key="23">
    <source>
        <dbReference type="PROSITE" id="PS50113"/>
    </source>
</evidence>
<protein>
    <recommendedName>
        <fullName evidence="17">Sensor protein FixL</fullName>
        <ecNumber evidence="3">2.7.13.3</ecNumber>
    </recommendedName>
    <alternativeName>
        <fullName evidence="16">Sensory/regulatory protein RpfC</fullName>
    </alternativeName>
</protein>
<evidence type="ECO:0000256" key="13">
    <source>
        <dbReference type="ARBA" id="ARBA00023136"/>
    </source>
</evidence>
<dbReference type="EMBL" id="RQHW01000013">
    <property type="protein sequence ID" value="TGN20432.1"/>
    <property type="molecule type" value="Genomic_DNA"/>
</dbReference>
<dbReference type="PROSITE" id="PS50110">
    <property type="entry name" value="RESPONSE_REGULATORY"/>
    <property type="match status" value="1"/>
</dbReference>
<keyword evidence="6" id="KW-0808">Transferase</keyword>
<dbReference type="InterPro" id="IPR003594">
    <property type="entry name" value="HATPase_dom"/>
</dbReference>
<comment type="caution">
    <text evidence="25">The sequence shown here is derived from an EMBL/GenBank/DDBJ whole genome shotgun (WGS) entry which is preliminary data.</text>
</comment>
<feature type="domain" description="Response regulatory" evidence="21">
    <location>
        <begin position="781"/>
        <end position="900"/>
    </location>
</feature>
<comment type="catalytic activity">
    <reaction evidence="1">
        <text>ATP + protein L-histidine = ADP + protein N-phospho-L-histidine.</text>
        <dbReference type="EC" id="2.7.13.3"/>
    </reaction>
</comment>
<dbReference type="InterPro" id="IPR035965">
    <property type="entry name" value="PAS-like_dom_sf"/>
</dbReference>
<dbReference type="EC" id="2.7.13.3" evidence="3"/>
<dbReference type="CDD" id="cd00082">
    <property type="entry name" value="HisKA"/>
    <property type="match status" value="1"/>
</dbReference>
<comment type="function">
    <text evidence="14">Putative oxygen sensor; modulates the activity of FixJ, a transcriptional activator of nitrogen fixation fixK gene. FixL probably acts as a kinase that phosphorylates FixJ.</text>
</comment>
<feature type="transmembrane region" description="Helical" evidence="19">
    <location>
        <begin position="25"/>
        <end position="46"/>
    </location>
</feature>
<dbReference type="Pfam" id="PF03707">
    <property type="entry name" value="MHYT"/>
    <property type="match status" value="2"/>
</dbReference>
<dbReference type="RefSeq" id="WP_135759296.1">
    <property type="nucleotide sequence ID" value="NZ_RQHW01000013.1"/>
</dbReference>
<keyword evidence="7 19" id="KW-0812">Transmembrane</keyword>
<feature type="transmembrane region" description="Helical" evidence="19">
    <location>
        <begin position="58"/>
        <end position="82"/>
    </location>
</feature>
<evidence type="ECO:0000259" key="24">
    <source>
        <dbReference type="PROSITE" id="PS50924"/>
    </source>
</evidence>
<feature type="domain" description="Histidine kinase" evidence="20">
    <location>
        <begin position="546"/>
        <end position="762"/>
    </location>
</feature>
<dbReference type="SUPFAM" id="SSF47384">
    <property type="entry name" value="Homodimeric domain of signal transducing histidine kinase"/>
    <property type="match status" value="1"/>
</dbReference>
<dbReference type="PROSITE" id="PS50113">
    <property type="entry name" value="PAC"/>
    <property type="match status" value="1"/>
</dbReference>
<evidence type="ECO:0000256" key="10">
    <source>
        <dbReference type="ARBA" id="ARBA00022840"/>
    </source>
</evidence>
<evidence type="ECO:0000256" key="3">
    <source>
        <dbReference type="ARBA" id="ARBA00012438"/>
    </source>
</evidence>
<feature type="transmembrane region" description="Helical" evidence="19">
    <location>
        <begin position="157"/>
        <end position="176"/>
    </location>
</feature>
<feature type="modified residue" description="4-aspartylphosphate" evidence="18">
    <location>
        <position position="830"/>
    </location>
</feature>
<evidence type="ECO:0000259" key="20">
    <source>
        <dbReference type="PROSITE" id="PS50109"/>
    </source>
</evidence>
<dbReference type="InterPro" id="IPR013767">
    <property type="entry name" value="PAS_fold"/>
</dbReference>
<dbReference type="Gene3D" id="1.10.287.130">
    <property type="match status" value="1"/>
</dbReference>
<keyword evidence="8" id="KW-0547">Nucleotide-binding</keyword>
<sequence length="1115" mass="125516">MGNLNQFFLFDSTNVVLLDGTYNPWLVLLSIGIAIFASCISLHFLSQFPNVHSKNSRILILLTSSLAQGSAVWSMHFLGMLSFELCTRVTYNELLTFISFFPALIASTMTLSFLTKENPRIRELILAGTIVGAGIGAMHYVGMSAMEMQPDLLYDPYLFALSIIVAVLFAILALYIRNGLRKSEFKLHPFLITMISGLVMGLAISGMHYTGMAGANFVTQPDVILIDQDVDQSFLAHSVSFTIICFLIFILITNLFLRYKDILRNLVASESRLRAIIETAVDGVIIIDSKGYIQEFNQSAEKMFGWRASEVIGQKINLLMPDPHHSDHDNYLHHYLTTGEAKIIGSGRETQGMKKGGFLFPIRLAIGHAKLPNEDLFVGFINDITERKQIELALKQNEEQLRSLIENIPGVAYRCLVDEDWTTLYMSDAIETLSGYPASDFMHPNRIRTYDDITHPDDKIHIANIVQNAIYTKDTFVLNYRILHKNGDIRWVLEYGGVVLHPNGTIKCLDGVILDNTDRHTIQEALIESKEKAEMAALTKTTFLTNMSHEIRTPMNAIIGFTEVLLTTSLQDTQRKHLETVRNSAKSLLRLLNDILNSAKLEKGALELEELDFSFKNLIDQIKASMSIEAKNKGLEFIVNLDPNVEEFYKGDSLRVRQILTNLLGNAIKFTEKGFVKLSILRNGDKLHFLIRDSGIGISKDRLEKIFDPFTQADVSMSRKYGGTGLGTTISKQLTELMKGKIWVESELGVGSIFHVILPLRPGKRISEKESLENYNLPKLNVLVVDDVYQNVDLISLVLTAGGHKIDVARNGKEAILKWESQNFDLILMDIQMPEMDGLEATRIIRQLEKDKGKNEIPILALSASVFEEDKVSAKAAGMNGFIAKPVETEVLFQEIAKAIGMGKDFISSQPKETEVFETHEQFDVKRGVRLFGDLKKYVQTLDGFFAEYETLIDAEKITSFNNDELITFVHRLKGVAANLGVIELASLTKNWEERLHKNEFSRGEISDLETTFFQNLNEFKKWKVQKNGSISSEEAVNSSVLSLEEKKDLGSLLETFISDLSRGSLNERSWKIISDSLKRSDFQSSVSRIEESIVQFEFDLAVAELKTIQKKVIN</sequence>
<evidence type="ECO:0000256" key="14">
    <source>
        <dbReference type="ARBA" id="ARBA00059827"/>
    </source>
</evidence>
<proteinExistence type="predicted"/>
<evidence type="ECO:0000256" key="1">
    <source>
        <dbReference type="ARBA" id="ARBA00000085"/>
    </source>
</evidence>
<evidence type="ECO:0000259" key="22">
    <source>
        <dbReference type="PROSITE" id="PS50112"/>
    </source>
</evidence>
<dbReference type="FunFam" id="1.10.287.130:FF:000002">
    <property type="entry name" value="Two-component osmosensing histidine kinase"/>
    <property type="match status" value="1"/>
</dbReference>
<dbReference type="Proteomes" id="UP000298058">
    <property type="component" value="Unassembled WGS sequence"/>
</dbReference>
<evidence type="ECO:0000259" key="21">
    <source>
        <dbReference type="PROSITE" id="PS50110"/>
    </source>
</evidence>
<gene>
    <name evidence="25" type="ORF">EHS15_04275</name>
</gene>
<organism evidence="25 26">
    <name type="scientific">Leptospira idonii</name>
    <dbReference type="NCBI Taxonomy" id="1193500"/>
    <lineage>
        <taxon>Bacteria</taxon>
        <taxon>Pseudomonadati</taxon>
        <taxon>Spirochaetota</taxon>
        <taxon>Spirochaetia</taxon>
        <taxon>Leptospirales</taxon>
        <taxon>Leptospiraceae</taxon>
        <taxon>Leptospira</taxon>
    </lineage>
</organism>
<keyword evidence="11 19" id="KW-1133">Transmembrane helix</keyword>
<keyword evidence="13 19" id="KW-0472">Membrane</keyword>
<dbReference type="Gene3D" id="3.30.565.10">
    <property type="entry name" value="Histidine kinase-like ATPase, C-terminal domain"/>
    <property type="match status" value="1"/>
</dbReference>
<evidence type="ECO:0000256" key="11">
    <source>
        <dbReference type="ARBA" id="ARBA00022989"/>
    </source>
</evidence>
<dbReference type="GO" id="GO:0005886">
    <property type="term" value="C:plasma membrane"/>
    <property type="evidence" value="ECO:0007669"/>
    <property type="project" value="UniProtKB-SubCell"/>
</dbReference>
<evidence type="ECO:0000256" key="17">
    <source>
        <dbReference type="ARBA" id="ARBA00070616"/>
    </source>
</evidence>
<feature type="transmembrane region" description="Helical" evidence="19">
    <location>
        <begin position="126"/>
        <end position="145"/>
    </location>
</feature>
<dbReference type="InterPro" id="IPR000014">
    <property type="entry name" value="PAS"/>
</dbReference>
<dbReference type="SMART" id="SM00387">
    <property type="entry name" value="HATPase_c"/>
    <property type="match status" value="1"/>
</dbReference>
<dbReference type="SUPFAM" id="SSF47226">
    <property type="entry name" value="Histidine-containing phosphotransfer domain, HPT domain"/>
    <property type="match status" value="1"/>
</dbReference>
<dbReference type="Pfam" id="PF00072">
    <property type="entry name" value="Response_reg"/>
    <property type="match status" value="1"/>
</dbReference>
<dbReference type="InterPro" id="IPR005467">
    <property type="entry name" value="His_kinase_dom"/>
</dbReference>
<comment type="subcellular location">
    <subcellularLocation>
        <location evidence="2">Cell membrane</location>
        <topology evidence="2">Multi-pass membrane protein</topology>
    </subcellularLocation>
</comment>
<evidence type="ECO:0000313" key="26">
    <source>
        <dbReference type="Proteomes" id="UP000298058"/>
    </source>
</evidence>
<dbReference type="Pfam" id="PF08447">
    <property type="entry name" value="PAS_3"/>
    <property type="match status" value="1"/>
</dbReference>
<keyword evidence="10" id="KW-0067">ATP-binding</keyword>
<keyword evidence="4" id="KW-1003">Cell membrane</keyword>
<comment type="subunit">
    <text evidence="15">At low DSF concentrations, interacts with RpfF.</text>
</comment>
<dbReference type="GO" id="GO:0006355">
    <property type="term" value="P:regulation of DNA-templated transcription"/>
    <property type="evidence" value="ECO:0007669"/>
    <property type="project" value="InterPro"/>
</dbReference>
<dbReference type="SUPFAM" id="SSF55874">
    <property type="entry name" value="ATPase domain of HSP90 chaperone/DNA topoisomerase II/histidine kinase"/>
    <property type="match status" value="1"/>
</dbReference>
<evidence type="ECO:0000256" key="9">
    <source>
        <dbReference type="ARBA" id="ARBA00022777"/>
    </source>
</evidence>
<feature type="domain" description="PAC" evidence="23">
    <location>
        <begin position="476"/>
        <end position="528"/>
    </location>
</feature>
<evidence type="ECO:0000256" key="16">
    <source>
        <dbReference type="ARBA" id="ARBA00068150"/>
    </source>
</evidence>
<dbReference type="GO" id="GO:0000155">
    <property type="term" value="F:phosphorelay sensor kinase activity"/>
    <property type="evidence" value="ECO:0007669"/>
    <property type="project" value="InterPro"/>
</dbReference>
<evidence type="ECO:0000256" key="4">
    <source>
        <dbReference type="ARBA" id="ARBA00022475"/>
    </source>
</evidence>
<dbReference type="PANTHER" id="PTHR45339:SF1">
    <property type="entry name" value="HYBRID SIGNAL TRANSDUCTION HISTIDINE KINASE J"/>
    <property type="match status" value="1"/>
</dbReference>
<keyword evidence="9" id="KW-0418">Kinase</keyword>
<dbReference type="CDD" id="cd00130">
    <property type="entry name" value="PAS"/>
    <property type="match status" value="2"/>
</dbReference>
<dbReference type="InterPro" id="IPR013655">
    <property type="entry name" value="PAS_fold_3"/>
</dbReference>
<evidence type="ECO:0000256" key="8">
    <source>
        <dbReference type="ARBA" id="ARBA00022741"/>
    </source>
</evidence>
<keyword evidence="5 18" id="KW-0597">Phosphoprotein</keyword>
<feature type="transmembrane region" description="Helical" evidence="19">
    <location>
        <begin position="188"/>
        <end position="209"/>
    </location>
</feature>
<dbReference type="PRINTS" id="PR00344">
    <property type="entry name" value="BCTRLSENSOR"/>
</dbReference>
<dbReference type="FunFam" id="3.30.565.10:FF:000010">
    <property type="entry name" value="Sensor histidine kinase RcsC"/>
    <property type="match status" value="1"/>
</dbReference>
<evidence type="ECO:0000256" key="5">
    <source>
        <dbReference type="ARBA" id="ARBA00022553"/>
    </source>
</evidence>
<evidence type="ECO:0000313" key="25">
    <source>
        <dbReference type="EMBL" id="TGN20432.1"/>
    </source>
</evidence>
<feature type="domain" description="PAS" evidence="22">
    <location>
        <begin position="269"/>
        <end position="339"/>
    </location>
</feature>
<dbReference type="InterPro" id="IPR036890">
    <property type="entry name" value="HATPase_C_sf"/>
</dbReference>
<keyword evidence="26" id="KW-1185">Reference proteome</keyword>
<dbReference type="Pfam" id="PF00989">
    <property type="entry name" value="PAS"/>
    <property type="match status" value="1"/>
</dbReference>
<dbReference type="Gene3D" id="1.20.120.160">
    <property type="entry name" value="HPT domain"/>
    <property type="match status" value="1"/>
</dbReference>
<dbReference type="InterPro" id="IPR001610">
    <property type="entry name" value="PAC"/>
</dbReference>
<accession>A0A4R9M2T3</accession>
<reference evidence="25" key="1">
    <citation type="journal article" date="2019" name="PLoS Negl. Trop. Dis.">
        <title>Revisiting the worldwide diversity of Leptospira species in the environment.</title>
        <authorList>
            <person name="Vincent A.T."/>
            <person name="Schiettekatte O."/>
            <person name="Bourhy P."/>
            <person name="Veyrier F.J."/>
            <person name="Picardeau M."/>
        </authorList>
    </citation>
    <scope>NUCLEOTIDE SEQUENCE [LARGE SCALE GENOMIC DNA]</scope>
    <source>
        <strain evidence="25">201300427</strain>
    </source>
</reference>
<evidence type="ECO:0000256" key="7">
    <source>
        <dbReference type="ARBA" id="ARBA00022692"/>
    </source>
</evidence>
<evidence type="ECO:0000256" key="6">
    <source>
        <dbReference type="ARBA" id="ARBA00022679"/>
    </source>
</evidence>
<dbReference type="SMART" id="SM00448">
    <property type="entry name" value="REC"/>
    <property type="match status" value="1"/>
</dbReference>
<feature type="transmembrane region" description="Helical" evidence="19">
    <location>
        <begin position="94"/>
        <end position="114"/>
    </location>
</feature>
<dbReference type="InterPro" id="IPR001789">
    <property type="entry name" value="Sig_transdc_resp-reg_receiver"/>
</dbReference>
<feature type="transmembrane region" description="Helical" evidence="19">
    <location>
        <begin position="234"/>
        <end position="257"/>
    </location>
</feature>
<dbReference type="NCBIfam" id="TIGR00229">
    <property type="entry name" value="sensory_box"/>
    <property type="match status" value="2"/>
</dbReference>
<dbReference type="Pfam" id="PF00512">
    <property type="entry name" value="HisKA"/>
    <property type="match status" value="1"/>
</dbReference>
<dbReference type="InterPro" id="IPR036097">
    <property type="entry name" value="HisK_dim/P_sf"/>
</dbReference>
<dbReference type="PANTHER" id="PTHR45339">
    <property type="entry name" value="HYBRID SIGNAL TRANSDUCTION HISTIDINE KINASE J"/>
    <property type="match status" value="1"/>
</dbReference>
<dbReference type="AlphaFoldDB" id="A0A4R9M2T3"/>
<dbReference type="InterPro" id="IPR000700">
    <property type="entry name" value="PAS-assoc_C"/>
</dbReference>
<feature type="domain" description="MHYT" evidence="24">
    <location>
        <begin position="22"/>
        <end position="218"/>
    </location>
</feature>